<dbReference type="Pfam" id="PF07732">
    <property type="entry name" value="Cu-oxidase_3"/>
    <property type="match status" value="1"/>
</dbReference>
<dbReference type="STRING" id="79200.A0A164T0E5"/>
<dbReference type="Pfam" id="PF00394">
    <property type="entry name" value="Cu-oxidase"/>
    <property type="match status" value="1"/>
</dbReference>
<keyword evidence="7" id="KW-1185">Reference proteome</keyword>
<dbReference type="EMBL" id="CP093349">
    <property type="protein sequence ID" value="WOH08114.1"/>
    <property type="molecule type" value="Genomic_DNA"/>
</dbReference>
<dbReference type="SUPFAM" id="SSF49503">
    <property type="entry name" value="Cupredoxins"/>
    <property type="match status" value="1"/>
</dbReference>
<evidence type="ECO:0008006" key="8">
    <source>
        <dbReference type="Google" id="ProtNLM"/>
    </source>
</evidence>
<evidence type="ECO:0000259" key="3">
    <source>
        <dbReference type="Pfam" id="PF00394"/>
    </source>
</evidence>
<dbReference type="GO" id="GO:0005507">
    <property type="term" value="F:copper ion binding"/>
    <property type="evidence" value="ECO:0007669"/>
    <property type="project" value="InterPro"/>
</dbReference>
<evidence type="ECO:0000313" key="7">
    <source>
        <dbReference type="Proteomes" id="UP000077755"/>
    </source>
</evidence>
<reference evidence="6" key="2">
    <citation type="submission" date="2022-03" db="EMBL/GenBank/DDBJ databases">
        <title>Draft title - Genomic analysis of global carrot germplasm unveils the trajectory of domestication and the origin of high carotenoid orange carrot.</title>
        <authorList>
            <person name="Iorizzo M."/>
            <person name="Ellison S."/>
            <person name="Senalik D."/>
            <person name="Macko-Podgorni A."/>
            <person name="Grzebelus D."/>
            <person name="Bostan H."/>
            <person name="Rolling W."/>
            <person name="Curaba J."/>
            <person name="Simon P."/>
        </authorList>
    </citation>
    <scope>NUCLEOTIDE SEQUENCE</scope>
    <source>
        <tissue evidence="6">Leaf</tissue>
    </source>
</reference>
<protein>
    <recommendedName>
        <fullName evidence="8">Plastocyanin-like domain-containing protein</fullName>
    </recommendedName>
</protein>
<evidence type="ECO:0000259" key="4">
    <source>
        <dbReference type="Pfam" id="PF07732"/>
    </source>
</evidence>
<proteinExistence type="inferred from homology"/>
<evidence type="ECO:0000313" key="5">
    <source>
        <dbReference type="EMBL" id="KZM86896.1"/>
    </source>
</evidence>
<gene>
    <name evidence="5" type="ORF">DCAR_024030</name>
    <name evidence="6" type="ORF">DCAR_0727551</name>
</gene>
<evidence type="ECO:0000313" key="6">
    <source>
        <dbReference type="EMBL" id="WOH08114.1"/>
    </source>
</evidence>
<accession>A0A164T0E5</accession>
<dbReference type="Gramene" id="KZM86896">
    <property type="protein sequence ID" value="KZM86896"/>
    <property type="gene ID" value="DCAR_024030"/>
</dbReference>
<dbReference type="Gene3D" id="2.60.40.420">
    <property type="entry name" value="Cupredoxins - blue copper proteins"/>
    <property type="match status" value="2"/>
</dbReference>
<feature type="chain" id="PRO_5007853239" description="Plastocyanin-like domain-containing protein" evidence="2">
    <location>
        <begin position="22"/>
        <end position="205"/>
    </location>
</feature>
<feature type="domain" description="Plastocyanin-like" evidence="4">
    <location>
        <begin position="32"/>
        <end position="103"/>
    </location>
</feature>
<dbReference type="Proteomes" id="UP000077755">
    <property type="component" value="Chromosome 7"/>
</dbReference>
<dbReference type="EMBL" id="LNRQ01000007">
    <property type="protein sequence ID" value="KZM86896.1"/>
    <property type="molecule type" value="Genomic_DNA"/>
</dbReference>
<dbReference type="InterPro" id="IPR011707">
    <property type="entry name" value="Cu-oxidase-like_N"/>
</dbReference>
<comment type="similarity">
    <text evidence="1">Belongs to the multicopper oxidase family.</text>
</comment>
<evidence type="ECO:0000256" key="2">
    <source>
        <dbReference type="SAM" id="SignalP"/>
    </source>
</evidence>
<dbReference type="InterPro" id="IPR001117">
    <property type="entry name" value="Cu-oxidase_2nd"/>
</dbReference>
<dbReference type="InterPro" id="IPR008972">
    <property type="entry name" value="Cupredoxin"/>
</dbReference>
<dbReference type="PANTHER" id="PTHR11709:SF370">
    <property type="entry name" value="LACCASE-4"/>
    <property type="match status" value="1"/>
</dbReference>
<keyword evidence="2" id="KW-0732">Signal</keyword>
<evidence type="ECO:0000256" key="1">
    <source>
        <dbReference type="ARBA" id="ARBA00010609"/>
    </source>
</evidence>
<dbReference type="AlphaFoldDB" id="A0A164T0E5"/>
<feature type="domain" description="Plastocyanin-like" evidence="3">
    <location>
        <begin position="142"/>
        <end position="202"/>
    </location>
</feature>
<dbReference type="GO" id="GO:0016491">
    <property type="term" value="F:oxidoreductase activity"/>
    <property type="evidence" value="ECO:0007669"/>
    <property type="project" value="TreeGrafter"/>
</dbReference>
<organism evidence="5">
    <name type="scientific">Daucus carota subsp. sativus</name>
    <name type="common">Carrot</name>
    <dbReference type="NCBI Taxonomy" id="79200"/>
    <lineage>
        <taxon>Eukaryota</taxon>
        <taxon>Viridiplantae</taxon>
        <taxon>Streptophyta</taxon>
        <taxon>Embryophyta</taxon>
        <taxon>Tracheophyta</taxon>
        <taxon>Spermatophyta</taxon>
        <taxon>Magnoliopsida</taxon>
        <taxon>eudicotyledons</taxon>
        <taxon>Gunneridae</taxon>
        <taxon>Pentapetalae</taxon>
        <taxon>asterids</taxon>
        <taxon>campanulids</taxon>
        <taxon>Apiales</taxon>
        <taxon>Apiaceae</taxon>
        <taxon>Apioideae</taxon>
        <taxon>Scandiceae</taxon>
        <taxon>Daucinae</taxon>
        <taxon>Daucus</taxon>
        <taxon>Daucus sect. Daucus</taxon>
    </lineage>
</organism>
<name>A0A164T0E5_DAUCS</name>
<feature type="signal peptide" evidence="2">
    <location>
        <begin position="1"/>
        <end position="21"/>
    </location>
</feature>
<reference evidence="5" key="1">
    <citation type="journal article" date="2016" name="Nat. Genet.">
        <title>A high-quality carrot genome assembly provides new insights into carotenoid accumulation and asterid genome evolution.</title>
        <authorList>
            <person name="Iorizzo M."/>
            <person name="Ellison S."/>
            <person name="Senalik D."/>
            <person name="Zeng P."/>
            <person name="Satapoomin P."/>
            <person name="Huang J."/>
            <person name="Bowman M."/>
            <person name="Iovene M."/>
            <person name="Sanseverino W."/>
            <person name="Cavagnaro P."/>
            <person name="Yildiz M."/>
            <person name="Macko-Podgorni A."/>
            <person name="Moranska E."/>
            <person name="Grzebelus E."/>
            <person name="Grzebelus D."/>
            <person name="Ashrafi H."/>
            <person name="Zheng Z."/>
            <person name="Cheng S."/>
            <person name="Spooner D."/>
            <person name="Van Deynze A."/>
            <person name="Simon P."/>
        </authorList>
    </citation>
    <scope>NUCLEOTIDE SEQUENCE [LARGE SCALE GENOMIC DNA]</scope>
    <source>
        <tissue evidence="5">Leaf</tissue>
    </source>
</reference>
<dbReference type="InterPro" id="IPR045087">
    <property type="entry name" value="Cu-oxidase_fam"/>
</dbReference>
<dbReference type="PANTHER" id="PTHR11709">
    <property type="entry name" value="MULTI-COPPER OXIDASE"/>
    <property type="match status" value="1"/>
</dbReference>
<sequence length="205" mass="22812">MESWIRVLMFAACLFPIIVECRVRHYKFNVVMKNSGRLCSTKPIVTVNGRFPGPNLTAREGDKVLMKVVNHVKYNVSIHWHGIRQLRTGWADGPAYITQYTMPYPAGAKLYLRLHYNRSKSLPKMGVPYSFPKPEKEAVIILVEVDATHVKPFKTDTIVTAPEQTNNVLVTANKASGRYLIAASPVMDAPIAVDNATAAATMSPL</sequence>